<dbReference type="Pfam" id="PF14497">
    <property type="entry name" value="GST_C_3"/>
    <property type="match status" value="1"/>
</dbReference>
<dbReference type="FunFam" id="1.20.1050.10:FF:000020">
    <property type="entry name" value="Glutathione S-transferase P 1"/>
    <property type="match status" value="1"/>
</dbReference>
<dbReference type="SFLD" id="SFLDS00019">
    <property type="entry name" value="Glutathione_Transferase_(cytos"/>
    <property type="match status" value="1"/>
</dbReference>
<comment type="catalytic activity">
    <reaction evidence="4 5">
        <text>RX + glutathione = an S-substituted glutathione + a halide anion + H(+)</text>
        <dbReference type="Rhea" id="RHEA:16437"/>
        <dbReference type="ChEBI" id="CHEBI:15378"/>
        <dbReference type="ChEBI" id="CHEBI:16042"/>
        <dbReference type="ChEBI" id="CHEBI:17792"/>
        <dbReference type="ChEBI" id="CHEBI:57925"/>
        <dbReference type="ChEBI" id="CHEBI:90779"/>
        <dbReference type="EC" id="2.5.1.18"/>
    </reaction>
</comment>
<sequence length="208" mass="23895">MGYKLTYFGIRGLAEPIRLLLTDQQIPFDDHRVQKSDWAGIKSQFQFGQVPCLYDDKEQIVQSGAILRHLARKHGLTGNSEMDTTYADMFHEGVRDLHMKYTKMIYTAYEAEKDSFIKEILPVELAKLEKLLTSRNGGEGYILGDKICYADYALFEELDIMLILTKDALDNFSALKGYHKRMSERPHLKEYLAKRHTAKVPVNGNGKQ</sequence>
<dbReference type="InterPro" id="IPR003082">
    <property type="entry name" value="GST_pi"/>
</dbReference>
<dbReference type="PRINTS" id="PR01268">
    <property type="entry name" value="GSTRNSFRASEP"/>
</dbReference>
<dbReference type="InterPro" id="IPR036249">
    <property type="entry name" value="Thioredoxin-like_sf"/>
</dbReference>
<name>A0A158R568_9BILA</name>
<evidence type="ECO:0000256" key="2">
    <source>
        <dbReference type="ARBA" id="ARBA00011738"/>
    </source>
</evidence>
<dbReference type="SFLD" id="SFLDG01205">
    <property type="entry name" value="AMPS.1"/>
    <property type="match status" value="1"/>
</dbReference>
<keyword evidence="8" id="KW-1185">Reference proteome</keyword>
<dbReference type="SFLD" id="SFLDG00363">
    <property type="entry name" value="AMPS_(cytGST):_Alpha-__Mu-__Pi"/>
    <property type="match status" value="1"/>
</dbReference>
<reference evidence="9" key="1">
    <citation type="submission" date="2016-04" db="UniProtKB">
        <authorList>
            <consortium name="WormBaseParasite"/>
        </authorList>
    </citation>
    <scope>IDENTIFICATION</scope>
</reference>
<dbReference type="CDD" id="cd03076">
    <property type="entry name" value="GST_N_Pi"/>
    <property type="match status" value="1"/>
</dbReference>
<proteinExistence type="inferred from homology"/>
<comment type="function">
    <text evidence="5">Conjugation of reduced glutathione to a wide number of exogenous and endogenous hydrophobic electrophiles.</text>
</comment>
<evidence type="ECO:0000256" key="5">
    <source>
        <dbReference type="RuleBase" id="RU368105"/>
    </source>
</evidence>
<dbReference type="EC" id="2.5.1.18" evidence="5"/>
<dbReference type="Gene3D" id="1.20.1050.10">
    <property type="match status" value="1"/>
</dbReference>
<dbReference type="InterPro" id="IPR036282">
    <property type="entry name" value="Glutathione-S-Trfase_C_sf"/>
</dbReference>
<evidence type="ECO:0000256" key="1">
    <source>
        <dbReference type="ARBA" id="ARBA00007297"/>
    </source>
</evidence>
<evidence type="ECO:0000256" key="4">
    <source>
        <dbReference type="ARBA" id="ARBA00047960"/>
    </source>
</evidence>
<dbReference type="InterPro" id="IPR004045">
    <property type="entry name" value="Glutathione_S-Trfase_N"/>
</dbReference>
<keyword evidence="3 5" id="KW-0808">Transferase</keyword>
<dbReference type="InterPro" id="IPR004046">
    <property type="entry name" value="GST_C"/>
</dbReference>
<comment type="similarity">
    <text evidence="1 5">Belongs to the GST superfamily. Pi family.</text>
</comment>
<dbReference type="FunFam" id="3.40.30.10:FF:000168">
    <property type="entry name" value="Glutathione S-transferase 2"/>
    <property type="match status" value="1"/>
</dbReference>
<dbReference type="SUPFAM" id="SSF47616">
    <property type="entry name" value="GST C-terminal domain-like"/>
    <property type="match status" value="1"/>
</dbReference>
<dbReference type="PROSITE" id="PS50404">
    <property type="entry name" value="GST_NTER"/>
    <property type="match status" value="1"/>
</dbReference>
<feature type="domain" description="GST C-terminal" evidence="7">
    <location>
        <begin position="80"/>
        <end position="202"/>
    </location>
</feature>
<dbReference type="PANTHER" id="PTHR11571">
    <property type="entry name" value="GLUTATHIONE S-TRANSFERASE"/>
    <property type="match status" value="1"/>
</dbReference>
<evidence type="ECO:0000256" key="3">
    <source>
        <dbReference type="ARBA" id="ARBA00022679"/>
    </source>
</evidence>
<organism evidence="8 9">
    <name type="scientific">Syphacia muris</name>
    <dbReference type="NCBI Taxonomy" id="451379"/>
    <lineage>
        <taxon>Eukaryota</taxon>
        <taxon>Metazoa</taxon>
        <taxon>Ecdysozoa</taxon>
        <taxon>Nematoda</taxon>
        <taxon>Chromadorea</taxon>
        <taxon>Rhabditida</taxon>
        <taxon>Spirurina</taxon>
        <taxon>Oxyuridomorpha</taxon>
        <taxon>Oxyuroidea</taxon>
        <taxon>Oxyuridae</taxon>
        <taxon>Syphacia</taxon>
    </lineage>
</organism>
<dbReference type="Gene3D" id="3.40.30.10">
    <property type="entry name" value="Glutaredoxin"/>
    <property type="match status" value="1"/>
</dbReference>
<dbReference type="InterPro" id="IPR010987">
    <property type="entry name" value="Glutathione-S-Trfase_C-like"/>
</dbReference>
<evidence type="ECO:0000313" key="9">
    <source>
        <dbReference type="WBParaSite" id="SMUV_0000564101-mRNA-1"/>
    </source>
</evidence>
<dbReference type="InterPro" id="IPR040079">
    <property type="entry name" value="Glutathione_S-Trfase"/>
</dbReference>
<protein>
    <recommendedName>
        <fullName evidence="5">Glutathione S-transferase</fullName>
        <ecNumber evidence="5">2.5.1.18</ecNumber>
    </recommendedName>
    <alternativeName>
        <fullName evidence="5">GST class-pi</fullName>
    </alternativeName>
</protein>
<dbReference type="GO" id="GO:0004364">
    <property type="term" value="F:glutathione transferase activity"/>
    <property type="evidence" value="ECO:0007669"/>
    <property type="project" value="UniProtKB-UniRule"/>
</dbReference>
<dbReference type="Pfam" id="PF02798">
    <property type="entry name" value="GST_N"/>
    <property type="match status" value="1"/>
</dbReference>
<evidence type="ECO:0000313" key="8">
    <source>
        <dbReference type="Proteomes" id="UP000046393"/>
    </source>
</evidence>
<dbReference type="PROSITE" id="PS50405">
    <property type="entry name" value="GST_CTER"/>
    <property type="match status" value="1"/>
</dbReference>
<accession>A0A158R568</accession>
<dbReference type="WBParaSite" id="SMUV_0000564101-mRNA-1">
    <property type="protein sequence ID" value="SMUV_0000564101-mRNA-1"/>
    <property type="gene ID" value="SMUV_0000564101"/>
</dbReference>
<dbReference type="Proteomes" id="UP000046393">
    <property type="component" value="Unplaced"/>
</dbReference>
<evidence type="ECO:0000259" key="6">
    <source>
        <dbReference type="PROSITE" id="PS50404"/>
    </source>
</evidence>
<dbReference type="GO" id="GO:0006749">
    <property type="term" value="P:glutathione metabolic process"/>
    <property type="evidence" value="ECO:0007669"/>
    <property type="project" value="UniProtKB-UniRule"/>
</dbReference>
<dbReference type="STRING" id="451379.A0A158R568"/>
<dbReference type="SUPFAM" id="SSF52833">
    <property type="entry name" value="Thioredoxin-like"/>
    <property type="match status" value="1"/>
</dbReference>
<feature type="domain" description="GST N-terminal" evidence="6">
    <location>
        <begin position="1"/>
        <end position="78"/>
    </location>
</feature>
<dbReference type="PANTHER" id="PTHR11571:SF141">
    <property type="entry name" value="GLUTATHIONE S-TRANSFERASE"/>
    <property type="match status" value="1"/>
</dbReference>
<dbReference type="GO" id="GO:0005829">
    <property type="term" value="C:cytosol"/>
    <property type="evidence" value="ECO:0007669"/>
    <property type="project" value="TreeGrafter"/>
</dbReference>
<evidence type="ECO:0000259" key="7">
    <source>
        <dbReference type="PROSITE" id="PS50405"/>
    </source>
</evidence>
<comment type="subunit">
    <text evidence="2 5">Homodimer.</text>
</comment>
<dbReference type="InterPro" id="IPR050213">
    <property type="entry name" value="GST_superfamily"/>
</dbReference>
<dbReference type="AlphaFoldDB" id="A0A158R568"/>